<evidence type="ECO:0000256" key="4">
    <source>
        <dbReference type="ARBA" id="ARBA00022679"/>
    </source>
</evidence>
<dbReference type="GO" id="GO:0005524">
    <property type="term" value="F:ATP binding"/>
    <property type="evidence" value="ECO:0007669"/>
    <property type="project" value="UniProtKB-KW"/>
</dbReference>
<keyword evidence="8" id="KW-0902">Two-component regulatory system</keyword>
<dbReference type="KEGG" id="txy:Thexy_0262"/>
<dbReference type="InterPro" id="IPR003661">
    <property type="entry name" value="HisK_dim/P_dom"/>
</dbReference>
<proteinExistence type="predicted"/>
<dbReference type="eggNOG" id="COG3852">
    <property type="taxonomic scope" value="Bacteria"/>
</dbReference>
<accession>F6BGA0</accession>
<keyword evidence="3" id="KW-0597">Phosphoprotein</keyword>
<dbReference type="CDD" id="cd00082">
    <property type="entry name" value="HisKA"/>
    <property type="match status" value="1"/>
</dbReference>
<evidence type="ECO:0000259" key="10">
    <source>
        <dbReference type="PROSITE" id="PS50112"/>
    </source>
</evidence>
<dbReference type="SUPFAM" id="SSF55874">
    <property type="entry name" value="ATPase domain of HSP90 chaperone/DNA topoisomerase II/histidine kinase"/>
    <property type="match status" value="1"/>
</dbReference>
<dbReference type="PANTHER" id="PTHR43065">
    <property type="entry name" value="SENSOR HISTIDINE KINASE"/>
    <property type="match status" value="1"/>
</dbReference>
<dbReference type="STRING" id="858215.Thexy_0262"/>
<evidence type="ECO:0000259" key="9">
    <source>
        <dbReference type="PROSITE" id="PS50109"/>
    </source>
</evidence>
<evidence type="ECO:0000256" key="6">
    <source>
        <dbReference type="ARBA" id="ARBA00022777"/>
    </source>
</evidence>
<evidence type="ECO:0000313" key="11">
    <source>
        <dbReference type="EMBL" id="AEF16318.1"/>
    </source>
</evidence>
<evidence type="ECO:0000256" key="8">
    <source>
        <dbReference type="ARBA" id="ARBA00023012"/>
    </source>
</evidence>
<dbReference type="Pfam" id="PF02518">
    <property type="entry name" value="HATPase_c"/>
    <property type="match status" value="1"/>
</dbReference>
<dbReference type="GO" id="GO:0000155">
    <property type="term" value="F:phosphorelay sensor kinase activity"/>
    <property type="evidence" value="ECO:0007669"/>
    <property type="project" value="InterPro"/>
</dbReference>
<dbReference type="PRINTS" id="PR00344">
    <property type="entry name" value="BCTRLSENSOR"/>
</dbReference>
<dbReference type="Pfam" id="PF13426">
    <property type="entry name" value="PAS_9"/>
    <property type="match status" value="1"/>
</dbReference>
<keyword evidence="7" id="KW-0067">ATP-binding</keyword>
<gene>
    <name evidence="11" type="ordered locus">Thexy_0262</name>
</gene>
<dbReference type="Proteomes" id="UP000007239">
    <property type="component" value="Chromosome"/>
</dbReference>
<dbReference type="InterPro" id="IPR036097">
    <property type="entry name" value="HisK_dim/P_sf"/>
</dbReference>
<dbReference type="InterPro" id="IPR000014">
    <property type="entry name" value="PAS"/>
</dbReference>
<dbReference type="Gene3D" id="3.30.565.10">
    <property type="entry name" value="Histidine kinase-like ATPase, C-terminal domain"/>
    <property type="match status" value="1"/>
</dbReference>
<dbReference type="InterPro" id="IPR003594">
    <property type="entry name" value="HATPase_dom"/>
</dbReference>
<evidence type="ECO:0000256" key="3">
    <source>
        <dbReference type="ARBA" id="ARBA00022553"/>
    </source>
</evidence>
<feature type="domain" description="Histidine kinase" evidence="9">
    <location>
        <begin position="276"/>
        <end position="479"/>
    </location>
</feature>
<dbReference type="PROSITE" id="PS50112">
    <property type="entry name" value="PAS"/>
    <property type="match status" value="1"/>
</dbReference>
<keyword evidence="5" id="KW-0547">Nucleotide-binding</keyword>
<dbReference type="SUPFAM" id="SSF47384">
    <property type="entry name" value="Homodimeric domain of signal transducing histidine kinase"/>
    <property type="match status" value="1"/>
</dbReference>
<keyword evidence="4" id="KW-0808">Transferase</keyword>
<evidence type="ECO:0000256" key="5">
    <source>
        <dbReference type="ARBA" id="ARBA00022741"/>
    </source>
</evidence>
<feature type="domain" description="PAS" evidence="10">
    <location>
        <begin position="31"/>
        <end position="104"/>
    </location>
</feature>
<evidence type="ECO:0000256" key="1">
    <source>
        <dbReference type="ARBA" id="ARBA00000085"/>
    </source>
</evidence>
<dbReference type="InterPro" id="IPR004358">
    <property type="entry name" value="Sig_transdc_His_kin-like_C"/>
</dbReference>
<dbReference type="PROSITE" id="PS50109">
    <property type="entry name" value="HIS_KIN"/>
    <property type="match status" value="1"/>
</dbReference>
<evidence type="ECO:0000256" key="7">
    <source>
        <dbReference type="ARBA" id="ARBA00022840"/>
    </source>
</evidence>
<dbReference type="Pfam" id="PF13188">
    <property type="entry name" value="PAS_8"/>
    <property type="match status" value="1"/>
</dbReference>
<evidence type="ECO:0000256" key="2">
    <source>
        <dbReference type="ARBA" id="ARBA00012438"/>
    </source>
</evidence>
<keyword evidence="6 11" id="KW-0418">Kinase</keyword>
<dbReference type="InterPro" id="IPR036890">
    <property type="entry name" value="HATPase_C_sf"/>
</dbReference>
<keyword evidence="12" id="KW-1185">Reference proteome</keyword>
<dbReference type="EMBL" id="CP002739">
    <property type="protein sequence ID" value="AEF16318.1"/>
    <property type="molecule type" value="Genomic_DNA"/>
</dbReference>
<protein>
    <recommendedName>
        <fullName evidence="2">histidine kinase</fullName>
        <ecNumber evidence="2">2.7.13.3</ecNumber>
    </recommendedName>
</protein>
<dbReference type="AlphaFoldDB" id="F6BGA0"/>
<dbReference type="SMART" id="SM00091">
    <property type="entry name" value="PAS"/>
    <property type="match status" value="2"/>
</dbReference>
<dbReference type="HOGENOM" id="CLU_000445_114_39_9"/>
<dbReference type="Gene3D" id="3.30.450.20">
    <property type="entry name" value="PAS domain"/>
    <property type="match status" value="1"/>
</dbReference>
<name>F6BGA0_THEXL</name>
<dbReference type="EC" id="2.7.13.3" evidence="2"/>
<reference evidence="11" key="1">
    <citation type="submission" date="2011-05" db="EMBL/GenBank/DDBJ databases">
        <title>Complete sequence of Thermoanaerobacterium xylanolyticum LX-11.</title>
        <authorList>
            <consortium name="US DOE Joint Genome Institute"/>
            <person name="Lucas S."/>
            <person name="Han J."/>
            <person name="Lapidus A."/>
            <person name="Cheng J.-F."/>
            <person name="Goodwin L."/>
            <person name="Pitluck S."/>
            <person name="Peters L."/>
            <person name="Mikhailova N."/>
            <person name="Lu M."/>
            <person name="Han C."/>
            <person name="Tapia R."/>
            <person name="Land M."/>
            <person name="Hauser L."/>
            <person name="Kyrpides N."/>
            <person name="Ivanova N."/>
            <person name="Pagani I."/>
            <person name="Hemme C."/>
            <person name="Woyke T."/>
        </authorList>
    </citation>
    <scope>NUCLEOTIDE SEQUENCE</scope>
    <source>
        <strain evidence="11">LX-11</strain>
    </source>
</reference>
<dbReference type="SMART" id="SM00387">
    <property type="entry name" value="HATPase_c"/>
    <property type="match status" value="1"/>
</dbReference>
<evidence type="ECO:0000313" key="12">
    <source>
        <dbReference type="Proteomes" id="UP000007239"/>
    </source>
</evidence>
<comment type="catalytic activity">
    <reaction evidence="1">
        <text>ATP + protein L-histidine = ADP + protein N-phospho-L-histidine.</text>
        <dbReference type="EC" id="2.7.13.3"/>
    </reaction>
</comment>
<sequence length="479" mass="55094">MSKYINVALKLILKKRGIIMDKMIRSSKEPNYNWIFDLVDGLKGFTILKNFDGEVIYINKVLLRLLGFNHDDIGGNYDFFFKNFFLNEAKKVDENIYDITLNSRYGFTLRFKMVDNFLNSDDGRKLCIISTLNFVKSELDTMRDVNAYLDLLYNRFKLVDMVDTGILLMDKRRRIEYINKAACQLMCLDYKKAYRKDAEKVLKSLDEKINFDEIVSNKIAVYNLKDSGRFLSMEVADTYDDNFLCIIVKDVTEKLKFGEIIEKSEKFNLMGSLAVSLIHEIKNSITSIKGFLQLMQLKDKANASFFDTIISESDRIIDLVMSYLGVVRNSPDEGIDLNELIEKYMILIEAEAKHRQIEIIKKLRQVPMVKIDNNQLKQVLLNVFQNSFQAIGSGGKIWITTRFNSYTNRVIIKIADNGGGIDRETLKKVMVPLFTTKKDGTGLGLSISKNILNKYGGDLKIFSKKGTGTIVNIYLELKK</sequence>
<dbReference type="PANTHER" id="PTHR43065:SF10">
    <property type="entry name" value="PEROXIDE STRESS-ACTIVATED HISTIDINE KINASE MAK3"/>
    <property type="match status" value="1"/>
</dbReference>
<dbReference type="Gene3D" id="1.10.287.130">
    <property type="match status" value="1"/>
</dbReference>
<dbReference type="InterPro" id="IPR005467">
    <property type="entry name" value="His_kinase_dom"/>
</dbReference>
<organism evidence="11 12">
    <name type="scientific">Thermoanaerobacterium xylanolyticum (strain ATCC 49914 / DSM 7097 / LX-11)</name>
    <dbReference type="NCBI Taxonomy" id="858215"/>
    <lineage>
        <taxon>Bacteria</taxon>
        <taxon>Bacillati</taxon>
        <taxon>Bacillota</taxon>
        <taxon>Clostridia</taxon>
        <taxon>Thermoanaerobacterales</taxon>
        <taxon>Thermoanaerobacteraceae</taxon>
        <taxon>Thermoanaerobacterium</taxon>
    </lineage>
</organism>
<dbReference type="Pfam" id="PF00512">
    <property type="entry name" value="HisKA"/>
    <property type="match status" value="1"/>
</dbReference>